<dbReference type="PANTHER" id="PTHR43591:SF24">
    <property type="entry name" value="2-METHOXY-6-POLYPRENYL-1,4-BENZOQUINOL METHYLASE, MITOCHONDRIAL"/>
    <property type="match status" value="1"/>
</dbReference>
<dbReference type="InterPro" id="IPR029063">
    <property type="entry name" value="SAM-dependent_MTases_sf"/>
</dbReference>
<dbReference type="SUPFAM" id="SSF53335">
    <property type="entry name" value="S-adenosyl-L-methionine-dependent methyltransferases"/>
    <property type="match status" value="1"/>
</dbReference>
<dbReference type="GO" id="GO:0032259">
    <property type="term" value="P:methylation"/>
    <property type="evidence" value="ECO:0007669"/>
    <property type="project" value="UniProtKB-KW"/>
</dbReference>
<protein>
    <recommendedName>
        <fullName evidence="6">Ubiquinone/menaquinone biosynthesis C-methyltransferase UbiE</fullName>
        <ecNumber evidence="6">2.1.1.163</ecNumber>
        <ecNumber evidence="6">2.1.1.201</ecNumber>
    </recommendedName>
    <alternativeName>
        <fullName evidence="6">2-methoxy-6-polyprenyl-1,4-benzoquinol methylase</fullName>
    </alternativeName>
    <alternativeName>
        <fullName evidence="6">Demethylmenaquinone methyltransferase</fullName>
    </alternativeName>
</protein>
<evidence type="ECO:0000256" key="4">
    <source>
        <dbReference type="ARBA" id="ARBA00022688"/>
    </source>
</evidence>
<feature type="binding site" evidence="6">
    <location>
        <begin position="122"/>
        <end position="123"/>
    </location>
    <ligand>
        <name>S-adenosyl-L-methionine</name>
        <dbReference type="ChEBI" id="CHEBI:59789"/>
    </ligand>
</feature>
<comment type="catalytic activity">
    <reaction evidence="6">
        <text>a 2-demethylmenaquinol + S-adenosyl-L-methionine = a menaquinol + S-adenosyl-L-homocysteine + H(+)</text>
        <dbReference type="Rhea" id="RHEA:42640"/>
        <dbReference type="Rhea" id="RHEA-COMP:9539"/>
        <dbReference type="Rhea" id="RHEA-COMP:9563"/>
        <dbReference type="ChEBI" id="CHEBI:15378"/>
        <dbReference type="ChEBI" id="CHEBI:18151"/>
        <dbReference type="ChEBI" id="CHEBI:55437"/>
        <dbReference type="ChEBI" id="CHEBI:57856"/>
        <dbReference type="ChEBI" id="CHEBI:59789"/>
        <dbReference type="EC" id="2.1.1.163"/>
    </reaction>
</comment>
<comment type="pathway">
    <text evidence="6">Quinol/quinone metabolism; menaquinone biosynthesis; menaquinol from 1,4-dihydroxy-2-naphthoate: step 2/2.</text>
</comment>
<comment type="catalytic activity">
    <reaction evidence="6">
        <text>a 2-methoxy-6-(all-trans-polyprenyl)benzene-1,4-diol + S-adenosyl-L-methionine = a 5-methoxy-2-methyl-3-(all-trans-polyprenyl)benzene-1,4-diol + S-adenosyl-L-homocysteine + H(+)</text>
        <dbReference type="Rhea" id="RHEA:28286"/>
        <dbReference type="Rhea" id="RHEA-COMP:10858"/>
        <dbReference type="Rhea" id="RHEA-COMP:10859"/>
        <dbReference type="ChEBI" id="CHEBI:15378"/>
        <dbReference type="ChEBI" id="CHEBI:57856"/>
        <dbReference type="ChEBI" id="CHEBI:59789"/>
        <dbReference type="ChEBI" id="CHEBI:84166"/>
        <dbReference type="ChEBI" id="CHEBI:84167"/>
        <dbReference type="EC" id="2.1.1.201"/>
    </reaction>
</comment>
<dbReference type="FunFam" id="3.40.50.150:FF:000014">
    <property type="entry name" value="Ubiquinone/menaquinone biosynthesis C-methyltransferase UbiE"/>
    <property type="match status" value="1"/>
</dbReference>
<dbReference type="NCBIfam" id="NF001240">
    <property type="entry name" value="PRK00216.1-1"/>
    <property type="match status" value="1"/>
</dbReference>
<evidence type="ECO:0000256" key="3">
    <source>
        <dbReference type="ARBA" id="ARBA00022679"/>
    </source>
</evidence>
<evidence type="ECO:0000256" key="1">
    <source>
        <dbReference type="ARBA" id="ARBA00022428"/>
    </source>
</evidence>
<keyword evidence="7" id="KW-0830">Ubiquinone</keyword>
<keyword evidence="3 6" id="KW-0808">Transferase</keyword>
<dbReference type="GO" id="GO:0009060">
    <property type="term" value="P:aerobic respiration"/>
    <property type="evidence" value="ECO:0007669"/>
    <property type="project" value="UniProtKB-UniRule"/>
</dbReference>
<evidence type="ECO:0000256" key="6">
    <source>
        <dbReference type="HAMAP-Rule" id="MF_01813"/>
    </source>
</evidence>
<dbReference type="EC" id="2.1.1.163" evidence="6"/>
<dbReference type="AlphaFoldDB" id="A0A0A8UK42"/>
<feature type="binding site" evidence="6">
    <location>
        <position position="94"/>
    </location>
    <ligand>
        <name>S-adenosyl-L-methionine</name>
        <dbReference type="ChEBI" id="CHEBI:59789"/>
    </ligand>
</feature>
<reference evidence="8" key="1">
    <citation type="submission" date="2014-09" db="EMBL/GenBank/DDBJ databases">
        <authorList>
            <person name="Gomez-Valero L."/>
        </authorList>
    </citation>
    <scope>NUCLEOTIDE SEQUENCE [LARGE SCALE GENOMIC DNA]</scope>
    <source>
        <strain evidence="8">ATCC35250</strain>
    </source>
</reference>
<dbReference type="PROSITE" id="PS01183">
    <property type="entry name" value="UBIE_1"/>
    <property type="match status" value="1"/>
</dbReference>
<dbReference type="PANTHER" id="PTHR43591">
    <property type="entry name" value="METHYLTRANSFERASE"/>
    <property type="match status" value="1"/>
</dbReference>
<sequence length="250" mass="27962">MTDNEKKTHFGFESVAWDEKEKKVGAVFKSVAENYDLMNNIMSMGVHHLWKRFTIELSQVRPGQFALDLAGGSGDLTRLLSKKVGEQGKVILADINAAMLAVGRDRLLDEGLHGNIEFLQANAQALPFKDNSFHCITIGFGLRNVTDKDEALRSMYRVCKPGGKVMVLEFSNPTVPGLKPIYDWYSFNVLPKLGQLFAQDGDSYKYLAESIRMHPSQEGLKAMIEKAGFEDCHYHNLSGGIVALHIAYKY</sequence>
<dbReference type="Proteomes" id="UP000032803">
    <property type="component" value="Chromosome I"/>
</dbReference>
<dbReference type="PATRIC" id="fig|449.7.peg.1891"/>
<name>A0A0A8UK42_LEGHA</name>
<comment type="pathway">
    <text evidence="6">Cofactor biosynthesis; ubiquinone biosynthesis.</text>
</comment>
<dbReference type="GO" id="GO:0008425">
    <property type="term" value="F:2-methoxy-6-polyprenyl-1,4-benzoquinol methyltransferase activity"/>
    <property type="evidence" value="ECO:0007669"/>
    <property type="project" value="UniProtKB-UniRule"/>
</dbReference>
<dbReference type="UniPathway" id="UPA00079">
    <property type="reaction ID" value="UER00169"/>
</dbReference>
<dbReference type="GO" id="GO:0009234">
    <property type="term" value="P:menaquinone biosynthetic process"/>
    <property type="evidence" value="ECO:0007669"/>
    <property type="project" value="UniProtKB-UniRule"/>
</dbReference>
<organism evidence="7 8">
    <name type="scientific">Legionella hackeliae</name>
    <dbReference type="NCBI Taxonomy" id="449"/>
    <lineage>
        <taxon>Bacteria</taxon>
        <taxon>Pseudomonadati</taxon>
        <taxon>Pseudomonadota</taxon>
        <taxon>Gammaproteobacteria</taxon>
        <taxon>Legionellales</taxon>
        <taxon>Legionellaceae</taxon>
        <taxon>Legionella</taxon>
    </lineage>
</organism>
<dbReference type="RefSeq" id="WP_045104801.1">
    <property type="nucleotide sequence ID" value="NZ_LN681225.1"/>
</dbReference>
<keyword evidence="1 6" id="KW-0474">Menaquinone biosynthesis</keyword>
<dbReference type="PROSITE" id="PS51608">
    <property type="entry name" value="SAM_MT_UBIE"/>
    <property type="match status" value="1"/>
</dbReference>
<dbReference type="Gene3D" id="3.40.50.150">
    <property type="entry name" value="Vaccinia Virus protein VP39"/>
    <property type="match status" value="1"/>
</dbReference>
<comment type="similarity">
    <text evidence="6">Belongs to the class I-like SAM-binding methyltransferase superfamily. MenG/UbiE family.</text>
</comment>
<keyword evidence="4 6" id="KW-0831">Ubiquinone biosynthesis</keyword>
<dbReference type="NCBIfam" id="NF001244">
    <property type="entry name" value="PRK00216.1-5"/>
    <property type="match status" value="1"/>
</dbReference>
<dbReference type="CDD" id="cd02440">
    <property type="entry name" value="AdoMet_MTases"/>
    <property type="match status" value="1"/>
</dbReference>
<keyword evidence="8" id="KW-1185">Reference proteome</keyword>
<dbReference type="InterPro" id="IPR004033">
    <property type="entry name" value="UbiE/COQ5_MeTrFase"/>
</dbReference>
<dbReference type="EMBL" id="LN681225">
    <property type="protein sequence ID" value="CEK09225.1"/>
    <property type="molecule type" value="Genomic_DNA"/>
</dbReference>
<feature type="binding site" evidence="6">
    <location>
        <position position="73"/>
    </location>
    <ligand>
        <name>S-adenosyl-L-methionine</name>
        <dbReference type="ChEBI" id="CHEBI:59789"/>
    </ligand>
</feature>
<dbReference type="OrthoDB" id="9808140at2"/>
<proteinExistence type="inferred from homology"/>
<comment type="function">
    <text evidence="6">Methyltransferase required for the conversion of demethylmenaquinol (DMKH2) to menaquinol (MKH2) and the conversion of 2-polyprenyl-6-methoxy-1,4-benzoquinol (DDMQH2) to 2-polyprenyl-3-methyl-6-methoxy-1,4-benzoquinol (DMQH2).</text>
</comment>
<evidence type="ECO:0000256" key="5">
    <source>
        <dbReference type="ARBA" id="ARBA00022691"/>
    </source>
</evidence>
<keyword evidence="5 6" id="KW-0949">S-adenosyl-L-methionine</keyword>
<dbReference type="HAMAP" id="MF_01813">
    <property type="entry name" value="MenG_UbiE_methyltr"/>
    <property type="match status" value="1"/>
</dbReference>
<evidence type="ECO:0000313" key="7">
    <source>
        <dbReference type="EMBL" id="CEK09225.1"/>
    </source>
</evidence>
<keyword evidence="2 6" id="KW-0489">Methyltransferase</keyword>
<dbReference type="InterPro" id="IPR023576">
    <property type="entry name" value="UbiE/COQ5_MeTrFase_CS"/>
</dbReference>
<accession>A0A0A8UK42</accession>
<dbReference type="STRING" id="449.LHA_0106"/>
<dbReference type="NCBIfam" id="TIGR01934">
    <property type="entry name" value="MenG_MenH_UbiE"/>
    <property type="match status" value="1"/>
</dbReference>
<dbReference type="PROSITE" id="PS01184">
    <property type="entry name" value="UBIE_2"/>
    <property type="match status" value="1"/>
</dbReference>
<dbReference type="KEGG" id="lha:LHA_0106"/>
<dbReference type="HOGENOM" id="CLU_037990_0_0_6"/>
<dbReference type="Pfam" id="PF01209">
    <property type="entry name" value="Ubie_methyltran"/>
    <property type="match status" value="1"/>
</dbReference>
<dbReference type="EC" id="2.1.1.201" evidence="6"/>
<evidence type="ECO:0000256" key="2">
    <source>
        <dbReference type="ARBA" id="ARBA00022603"/>
    </source>
</evidence>
<dbReference type="UniPathway" id="UPA00232"/>
<dbReference type="GO" id="GO:0043770">
    <property type="term" value="F:demethylmenaquinone methyltransferase activity"/>
    <property type="evidence" value="ECO:0007669"/>
    <property type="project" value="UniProtKB-UniRule"/>
</dbReference>
<evidence type="ECO:0000313" key="8">
    <source>
        <dbReference type="Proteomes" id="UP000032803"/>
    </source>
</evidence>
<comment type="caution">
    <text evidence="6">Lacks conserved residue(s) required for the propagation of feature annotation.</text>
</comment>
<gene>
    <name evidence="6 7" type="primary">ubiE</name>
    <name evidence="7" type="ORF">LHA_0106</name>
</gene>